<protein>
    <submittedName>
        <fullName evidence="2">Uncharacterized conserved protein</fullName>
    </submittedName>
</protein>
<dbReference type="InterPro" id="IPR011256">
    <property type="entry name" value="Reg_factor_effector_dom_sf"/>
</dbReference>
<dbReference type="EMBL" id="LR134477">
    <property type="protein sequence ID" value="VEI14468.1"/>
    <property type="molecule type" value="Genomic_DNA"/>
</dbReference>
<dbReference type="RefSeq" id="WP_126413133.1">
    <property type="nucleotide sequence ID" value="NZ_JASPER010000017.1"/>
</dbReference>
<organism evidence="2 3">
    <name type="scientific">Actinomyces viscosus</name>
    <dbReference type="NCBI Taxonomy" id="1656"/>
    <lineage>
        <taxon>Bacteria</taxon>
        <taxon>Bacillati</taxon>
        <taxon>Actinomycetota</taxon>
        <taxon>Actinomycetes</taxon>
        <taxon>Actinomycetales</taxon>
        <taxon>Actinomycetaceae</taxon>
        <taxon>Actinomyces</taxon>
    </lineage>
</organism>
<reference evidence="2 3" key="1">
    <citation type="submission" date="2018-12" db="EMBL/GenBank/DDBJ databases">
        <authorList>
            <consortium name="Pathogen Informatics"/>
        </authorList>
    </citation>
    <scope>NUCLEOTIDE SEQUENCE [LARGE SCALE GENOMIC DNA]</scope>
    <source>
        <strain evidence="2 3">NCTC10951</strain>
    </source>
</reference>
<feature type="domain" description="GyrI-like small molecule binding" evidence="1">
    <location>
        <begin position="20"/>
        <end position="200"/>
    </location>
</feature>
<dbReference type="Pfam" id="PF06445">
    <property type="entry name" value="GyrI-like"/>
    <property type="match status" value="1"/>
</dbReference>
<name>A0A3S4Z6Y0_ACTVI</name>
<dbReference type="KEGG" id="avc:NCTC10951_00330"/>
<dbReference type="AlphaFoldDB" id="A0A3S4Z6Y0"/>
<accession>A0A3S4Z6Y0</accession>
<dbReference type="SUPFAM" id="SSF55136">
    <property type="entry name" value="Probable bacterial effector-binding domain"/>
    <property type="match status" value="1"/>
</dbReference>
<gene>
    <name evidence="2" type="ORF">NCTC10951_00330</name>
</gene>
<proteinExistence type="predicted"/>
<evidence type="ECO:0000313" key="2">
    <source>
        <dbReference type="EMBL" id="VEI14468.1"/>
    </source>
</evidence>
<dbReference type="Gene3D" id="3.20.80.10">
    <property type="entry name" value="Regulatory factor, effector binding domain"/>
    <property type="match status" value="1"/>
</dbReference>
<evidence type="ECO:0000313" key="3">
    <source>
        <dbReference type="Proteomes" id="UP000268658"/>
    </source>
</evidence>
<sequence>MRTDIKKDRKDLYLPTAADFTEVEVPAMTYLAIDGHGDPNTSPAYATAIQALYAGAYAIRSVLKQRTGDDFVVGPLEGLWTSPDSSAFVALDKGAWDWTMMIPLPEAVSSQDIAEGLDQAGRKKPGIPIGELRELHLTEGRSLQILHVGTYDAEAPTLARLHDEVMPRLGLTWNGPHHEIYLSDPRRVAPERMRTVLRQPVRPDFGGSEAG</sequence>
<evidence type="ECO:0000259" key="1">
    <source>
        <dbReference type="Pfam" id="PF06445"/>
    </source>
</evidence>
<dbReference type="Proteomes" id="UP000268658">
    <property type="component" value="Chromosome"/>
</dbReference>
<dbReference type="InterPro" id="IPR029442">
    <property type="entry name" value="GyrI-like"/>
</dbReference>
<dbReference type="OrthoDB" id="4772335at2"/>